<dbReference type="InterPro" id="IPR039424">
    <property type="entry name" value="SBP_5"/>
</dbReference>
<dbReference type="EMBL" id="JAUJWV010000001">
    <property type="protein sequence ID" value="MDN7240825.1"/>
    <property type="molecule type" value="Genomic_DNA"/>
</dbReference>
<gene>
    <name evidence="4" type="ORF">QWY14_03440</name>
</gene>
<proteinExistence type="predicted"/>
<organism evidence="4 5">
    <name type="scientific">Planococcus shixiaomingii</name>
    <dbReference type="NCBI Taxonomy" id="3058393"/>
    <lineage>
        <taxon>Bacteria</taxon>
        <taxon>Bacillati</taxon>
        <taxon>Bacillota</taxon>
        <taxon>Bacilli</taxon>
        <taxon>Bacillales</taxon>
        <taxon>Caryophanaceae</taxon>
        <taxon>Planococcus</taxon>
    </lineage>
</organism>
<feature type="domain" description="Transcriptional regulator SgrR N-terminal HTH" evidence="3">
    <location>
        <begin position="16"/>
        <end position="88"/>
    </location>
</feature>
<protein>
    <submittedName>
        <fullName evidence="4">ABC transporter substrate-binding protein</fullName>
    </submittedName>
</protein>
<keyword evidence="5" id="KW-1185">Reference proteome</keyword>
<evidence type="ECO:0000313" key="4">
    <source>
        <dbReference type="EMBL" id="MDN7240825.1"/>
    </source>
</evidence>
<dbReference type="Proteomes" id="UP001172055">
    <property type="component" value="Unassembled WGS sequence"/>
</dbReference>
<evidence type="ECO:0000256" key="1">
    <source>
        <dbReference type="ARBA" id="ARBA00023125"/>
    </source>
</evidence>
<dbReference type="Pfam" id="PF00496">
    <property type="entry name" value="SBP_bac_5"/>
    <property type="match status" value="1"/>
</dbReference>
<dbReference type="InterPro" id="IPR000914">
    <property type="entry name" value="SBP_5_dom"/>
</dbReference>
<evidence type="ECO:0000313" key="5">
    <source>
        <dbReference type="Proteomes" id="UP001172055"/>
    </source>
</evidence>
<dbReference type="PANTHER" id="PTHR30290">
    <property type="entry name" value="PERIPLASMIC BINDING COMPONENT OF ABC TRANSPORTER"/>
    <property type="match status" value="1"/>
</dbReference>
<keyword evidence="1" id="KW-0238">DNA-binding</keyword>
<dbReference type="SUPFAM" id="SSF53850">
    <property type="entry name" value="Periplasmic binding protein-like II"/>
    <property type="match status" value="1"/>
</dbReference>
<comment type="caution">
    <text evidence="4">The sequence shown here is derived from an EMBL/GenBank/DDBJ whole genome shotgun (WGS) entry which is preliminary data.</text>
</comment>
<dbReference type="InterPro" id="IPR025370">
    <property type="entry name" value="SgrR_HTH_N"/>
</dbReference>
<reference evidence="4 5" key="1">
    <citation type="submission" date="2023-06" db="EMBL/GenBank/DDBJ databases">
        <title>Novel species in genus Planococcus.</title>
        <authorList>
            <person name="Ning S."/>
        </authorList>
    </citation>
    <scope>NUCLEOTIDE SEQUENCE [LARGE SCALE GENOMIC DNA]</scope>
    <source>
        <strain evidence="4 5">N028</strain>
    </source>
</reference>
<sequence length="552" mass="63713">MENSLLNLWRSVSSGNVKQDDIAEILQLSPRQTARSIKKWAEQGWFTYASGRGRGNFSQLCWLKDVEKEYEALLMKWIDEEPVEKSSKYLLYNWSSDSKERLINQFRSKFGYVQSTDEQEKLIIPRKYPLLTIHPLETAEVQGAHIVTNVFNRLVSVNSEGIVSPELAHSWDLEPDKLRLYLKKDVKFHDGSVLTATTVVECLEKMRRHKQFKELWQPIAQIKALAPLVIDITFPGGCSYCLQMLGMMNASIYKESNGQLFGTGSFYIKEDFRKKATLVAFKEHFQERPLLDAVEFVVVPADFDFAYRSASEEKAHATVQVESDSGFGVIILNAFRESDIGRKEVRDFIHHIVAKYRHELDAIDKQITPNHQSCFTGQNQRYTPPNVPKPNFTKPLVLKTTSYVANTTQWLKTIFEKEGIPFEVLKLPFAEYAFNGEKNQQADLFIHGEIFEMNQNFSFYQFLVSGYSPLANIIEKDARLASHMIGYKYTPFSEWTALNLQTEKILIDASVLIPLYYVKRQIPFSVDLANINISHFGYVDFSKLWLRPRLEE</sequence>
<evidence type="ECO:0000259" key="2">
    <source>
        <dbReference type="Pfam" id="PF00496"/>
    </source>
</evidence>
<name>A0ABT8MYV8_9BACL</name>
<dbReference type="Pfam" id="PF12793">
    <property type="entry name" value="SgrR_N"/>
    <property type="match status" value="1"/>
</dbReference>
<feature type="domain" description="Solute-binding protein family 5" evidence="2">
    <location>
        <begin position="163"/>
        <end position="300"/>
    </location>
</feature>
<evidence type="ECO:0000259" key="3">
    <source>
        <dbReference type="Pfam" id="PF12793"/>
    </source>
</evidence>
<accession>A0ABT8MYV8</accession>
<dbReference type="RefSeq" id="WP_301722725.1">
    <property type="nucleotide sequence ID" value="NZ_JAUJWV010000001.1"/>
</dbReference>
<dbReference type="Gene3D" id="3.40.190.10">
    <property type="entry name" value="Periplasmic binding protein-like II"/>
    <property type="match status" value="1"/>
</dbReference>
<dbReference type="PANTHER" id="PTHR30290:SF72">
    <property type="entry name" value="HTH-TYPE TRANSCRIPTIONAL REGULATOR SGRR"/>
    <property type="match status" value="1"/>
</dbReference>